<dbReference type="OrthoDB" id="6163975at2"/>
<feature type="transmembrane region" description="Helical" evidence="1">
    <location>
        <begin position="12"/>
        <end position="30"/>
    </location>
</feature>
<evidence type="ECO:0000313" key="3">
    <source>
        <dbReference type="Proteomes" id="UP000218677"/>
    </source>
</evidence>
<comment type="caution">
    <text evidence="2">The sequence shown here is derived from an EMBL/GenBank/DDBJ whole genome shotgun (WGS) entry which is preliminary data.</text>
</comment>
<proteinExistence type="predicted"/>
<name>A0A2A4HQT1_9GAMM</name>
<gene>
    <name evidence="2" type="ORF">CPA45_06160</name>
</gene>
<feature type="transmembrane region" description="Helical" evidence="1">
    <location>
        <begin position="91"/>
        <end position="116"/>
    </location>
</feature>
<protein>
    <recommendedName>
        <fullName evidence="4">Tripartite tricarboxylate transporter TctB family protein</fullName>
    </recommendedName>
</protein>
<reference evidence="3" key="1">
    <citation type="submission" date="2017-09" db="EMBL/GenBank/DDBJ databases">
        <authorList>
            <person name="Cho G.-S."/>
            <person name="Oguntoyinbo F.A."/>
            <person name="Cnockaert M."/>
            <person name="Kabisch J."/>
            <person name="Neve H."/>
            <person name="Bockelmann W."/>
            <person name="Wenning M."/>
            <person name="Franz C.M."/>
            <person name="Vandamme P."/>
        </authorList>
    </citation>
    <scope>NUCLEOTIDE SEQUENCE [LARGE SCALE GENOMIC DNA]</scope>
    <source>
        <strain evidence="3">MBT G8648</strain>
    </source>
</reference>
<evidence type="ECO:0000313" key="2">
    <source>
        <dbReference type="EMBL" id="PCF96595.1"/>
    </source>
</evidence>
<accession>A0A2A4HQT1</accession>
<keyword evidence="1" id="KW-0812">Transmembrane</keyword>
<evidence type="ECO:0000256" key="1">
    <source>
        <dbReference type="SAM" id="Phobius"/>
    </source>
</evidence>
<dbReference type="EMBL" id="NWUX01000003">
    <property type="protein sequence ID" value="PCF96595.1"/>
    <property type="molecule type" value="Genomic_DNA"/>
</dbReference>
<keyword evidence="1" id="KW-1133">Transmembrane helix</keyword>
<evidence type="ECO:0008006" key="4">
    <source>
        <dbReference type="Google" id="ProtNLM"/>
    </source>
</evidence>
<sequence length="155" mass="17361">MTTETQMQRKNLWSGLGVTLLACWLLMWLIPRYGGSGMAFGMHPQRLATLGAWVMLICAAALAIGSLITLRKHRSSLFQLPPLTNVWHQAWPFLYVLFFIVLAIFLPLTWLAPFIVGTLVALLGERRWHVILLAAAIPTAALYLLTVHLMRIGVV</sequence>
<keyword evidence="3" id="KW-1185">Reference proteome</keyword>
<organism evidence="2 3">
    <name type="scientific">Vreelandella nigrificans</name>
    <dbReference type="NCBI Taxonomy" id="2042704"/>
    <lineage>
        <taxon>Bacteria</taxon>
        <taxon>Pseudomonadati</taxon>
        <taxon>Pseudomonadota</taxon>
        <taxon>Gammaproteobacteria</taxon>
        <taxon>Oceanospirillales</taxon>
        <taxon>Halomonadaceae</taxon>
        <taxon>Vreelandella</taxon>
    </lineage>
</organism>
<keyword evidence="1" id="KW-0472">Membrane</keyword>
<dbReference type="AlphaFoldDB" id="A0A2A4HQT1"/>
<dbReference type="Proteomes" id="UP000218677">
    <property type="component" value="Unassembled WGS sequence"/>
</dbReference>
<feature type="transmembrane region" description="Helical" evidence="1">
    <location>
        <begin position="128"/>
        <end position="150"/>
    </location>
</feature>
<feature type="transmembrane region" description="Helical" evidence="1">
    <location>
        <begin position="50"/>
        <end position="70"/>
    </location>
</feature>